<dbReference type="GO" id="GO:0006511">
    <property type="term" value="P:ubiquitin-dependent protein catabolic process"/>
    <property type="evidence" value="ECO:0007669"/>
    <property type="project" value="TreeGrafter"/>
</dbReference>
<dbReference type="PANTHER" id="PTHR45931">
    <property type="entry name" value="SI:CH211-59O9.10"/>
    <property type="match status" value="1"/>
</dbReference>
<feature type="domain" description="RING-type" evidence="4">
    <location>
        <begin position="239"/>
        <end position="289"/>
    </location>
</feature>
<dbReference type="CDD" id="cd16454">
    <property type="entry name" value="RING-H2_PA-TM-RING"/>
    <property type="match status" value="1"/>
</dbReference>
<dbReference type="GO" id="GO:0061630">
    <property type="term" value="F:ubiquitin protein ligase activity"/>
    <property type="evidence" value="ECO:0007669"/>
    <property type="project" value="TreeGrafter"/>
</dbReference>
<keyword evidence="3" id="KW-0862">Zinc</keyword>
<evidence type="ECO:0000313" key="5">
    <source>
        <dbReference type="EMBL" id="QHT16854.1"/>
    </source>
</evidence>
<dbReference type="AlphaFoldDB" id="A0A6C0DKN4"/>
<organism evidence="5">
    <name type="scientific">viral metagenome</name>
    <dbReference type="NCBI Taxonomy" id="1070528"/>
    <lineage>
        <taxon>unclassified sequences</taxon>
        <taxon>metagenomes</taxon>
        <taxon>organismal metagenomes</taxon>
    </lineage>
</organism>
<dbReference type="GO" id="GO:0008270">
    <property type="term" value="F:zinc ion binding"/>
    <property type="evidence" value="ECO:0007669"/>
    <property type="project" value="UniProtKB-KW"/>
</dbReference>
<keyword evidence="2" id="KW-0863">Zinc-finger</keyword>
<dbReference type="InterPro" id="IPR013083">
    <property type="entry name" value="Znf_RING/FYVE/PHD"/>
</dbReference>
<accession>A0A6C0DKN4</accession>
<evidence type="ECO:0000256" key="3">
    <source>
        <dbReference type="ARBA" id="ARBA00022833"/>
    </source>
</evidence>
<dbReference type="InterPro" id="IPR051834">
    <property type="entry name" value="RING_finger_E3_ligase"/>
</dbReference>
<dbReference type="PROSITE" id="PS50089">
    <property type="entry name" value="ZF_RING_2"/>
    <property type="match status" value="1"/>
</dbReference>
<dbReference type="InterPro" id="IPR001841">
    <property type="entry name" value="Znf_RING"/>
</dbReference>
<dbReference type="PANTHER" id="PTHR45931:SF16">
    <property type="entry name" value="RING_U-BOX SUPERFAMILY PROTEIN"/>
    <property type="match status" value="1"/>
</dbReference>
<dbReference type="GO" id="GO:0005634">
    <property type="term" value="C:nucleus"/>
    <property type="evidence" value="ECO:0007669"/>
    <property type="project" value="TreeGrafter"/>
</dbReference>
<dbReference type="SUPFAM" id="SSF57850">
    <property type="entry name" value="RING/U-box"/>
    <property type="match status" value="1"/>
</dbReference>
<dbReference type="EMBL" id="MN739627">
    <property type="protein sequence ID" value="QHT16854.1"/>
    <property type="molecule type" value="Genomic_DNA"/>
</dbReference>
<sequence>MSTGAFSEDLLVRSLNTVFNRLINNIDNSFLDELRNGGQLEEYYNRVISSPDIMRNRVARNYSLFSGILDLYSDDEKELAINHLKDLRDSFLLDTEIDISSYGEYEISDEIANKILDLYYDSGAHSFPDIDEIVNCLFENRCNCVRGYPENYVKKVIKQCVLYTGILPSCSLYPQYVEFYILHGKIPNGDELEEYMRRIYEFSRNPEEFHQSDKCLVPTLNIENLPRHTFTENEENDGCGICQDEFTLGQTLITLLPCGHKFHEHKTDCLETTCILNWLETHNVCPLCKSHIGNN</sequence>
<proteinExistence type="predicted"/>
<dbReference type="Pfam" id="PF13639">
    <property type="entry name" value="zf-RING_2"/>
    <property type="match status" value="1"/>
</dbReference>
<dbReference type="Gene3D" id="3.30.40.10">
    <property type="entry name" value="Zinc/RING finger domain, C3HC4 (zinc finger)"/>
    <property type="match status" value="1"/>
</dbReference>
<protein>
    <recommendedName>
        <fullName evidence="4">RING-type domain-containing protein</fullName>
    </recommendedName>
</protein>
<evidence type="ECO:0000256" key="2">
    <source>
        <dbReference type="ARBA" id="ARBA00022771"/>
    </source>
</evidence>
<evidence type="ECO:0000259" key="4">
    <source>
        <dbReference type="PROSITE" id="PS50089"/>
    </source>
</evidence>
<evidence type="ECO:0000256" key="1">
    <source>
        <dbReference type="ARBA" id="ARBA00022723"/>
    </source>
</evidence>
<keyword evidence="1" id="KW-0479">Metal-binding</keyword>
<name>A0A6C0DKN4_9ZZZZ</name>
<reference evidence="5" key="1">
    <citation type="journal article" date="2020" name="Nature">
        <title>Giant virus diversity and host interactions through global metagenomics.</title>
        <authorList>
            <person name="Schulz F."/>
            <person name="Roux S."/>
            <person name="Paez-Espino D."/>
            <person name="Jungbluth S."/>
            <person name="Walsh D.A."/>
            <person name="Denef V.J."/>
            <person name="McMahon K.D."/>
            <person name="Konstantinidis K.T."/>
            <person name="Eloe-Fadrosh E.A."/>
            <person name="Kyrpides N.C."/>
            <person name="Woyke T."/>
        </authorList>
    </citation>
    <scope>NUCLEOTIDE SEQUENCE</scope>
    <source>
        <strain evidence="5">GVMAG-M-3300023174-207</strain>
    </source>
</reference>